<evidence type="ECO:0000313" key="2">
    <source>
        <dbReference type="Proteomes" id="UP000642468"/>
    </source>
</evidence>
<keyword evidence="1" id="KW-0540">Nuclease</keyword>
<evidence type="ECO:0000313" key="1">
    <source>
        <dbReference type="EMBL" id="MBD2716719.1"/>
    </source>
</evidence>
<dbReference type="EMBL" id="JACWZZ010000004">
    <property type="protein sequence ID" value="MBD2716719.1"/>
    <property type="molecule type" value="Genomic_DNA"/>
</dbReference>
<gene>
    <name evidence="1" type="ORF">IC231_16850</name>
</gene>
<name>A0ABR8JIQ0_9BACT</name>
<organism evidence="1 2">
    <name type="scientific">Hymenobacter duratus</name>
    <dbReference type="NCBI Taxonomy" id="2771356"/>
    <lineage>
        <taxon>Bacteria</taxon>
        <taxon>Pseudomonadati</taxon>
        <taxon>Bacteroidota</taxon>
        <taxon>Cytophagia</taxon>
        <taxon>Cytophagales</taxon>
        <taxon>Hymenobacteraceae</taxon>
        <taxon>Hymenobacter</taxon>
    </lineage>
</organism>
<keyword evidence="1" id="KW-0255">Endonuclease</keyword>
<comment type="caution">
    <text evidence="1">The sequence shown here is derived from an EMBL/GenBank/DDBJ whole genome shotgun (WGS) entry which is preliminary data.</text>
</comment>
<accession>A0ABR8JIQ0</accession>
<proteinExistence type="predicted"/>
<dbReference type="Proteomes" id="UP000642468">
    <property type="component" value="Unassembled WGS sequence"/>
</dbReference>
<keyword evidence="2" id="KW-1185">Reference proteome</keyword>
<sequence>MACTVILHVGVRRFNAYLTSHTVHYQVNDPSLESQWRALILFGKNSATYKFAFAKSLLELAERETTTITLTDLAEPFSRHLVEHLRLHDKQGSAGSSKFLTACRQYLAGTLPLERLLQQTEQLGFVNVLDAFQVVHNGLIPQPFYEQHRVNGKPQLTLTDHFLRLKESFHFQNLPQEAEARWRLVETAWNLQVSPNVLEVEYDEVQSMFFIERNLMRRVNITSVRDALNGYQKGKCFYSFQDISIVSGSEQLCAVDHFLPHLNKRAHLPANINGVWNLVLADRATNGAKGARVPALRFLQRLHQRNEFFIESKHPLAETIINQTGATSERRRQFLLKHYQLALDYSIHQWQPEVELPGSF</sequence>
<keyword evidence="1" id="KW-0378">Hydrolase</keyword>
<dbReference type="GO" id="GO:0004519">
    <property type="term" value="F:endonuclease activity"/>
    <property type="evidence" value="ECO:0007669"/>
    <property type="project" value="UniProtKB-KW"/>
</dbReference>
<protein>
    <submittedName>
        <fullName evidence="1">HNH endonuclease</fullName>
    </submittedName>
</protein>
<reference evidence="1 2" key="1">
    <citation type="submission" date="2020-09" db="EMBL/GenBank/DDBJ databases">
        <authorList>
            <person name="Kim M.K."/>
        </authorList>
    </citation>
    <scope>NUCLEOTIDE SEQUENCE [LARGE SCALE GENOMIC DNA]</scope>
    <source>
        <strain evidence="1 2">BT646</strain>
    </source>
</reference>